<evidence type="ECO:0000256" key="6">
    <source>
        <dbReference type="PIRNR" id="PIRNR000139"/>
    </source>
</evidence>
<keyword evidence="5 6" id="KW-0411">Iron-sulfur</keyword>
<keyword evidence="6" id="KW-0813">Transport</keyword>
<feature type="domain" description="4Fe-4S ferredoxin-type" evidence="8">
    <location>
        <begin position="16"/>
        <end position="45"/>
    </location>
</feature>
<sequence>MTATDPSDHPTRHLDEAIRSDALDCVMCGICVPHCPTFALSDNEADGPRGRISLLLGISQGELAPDADITRHLDTCLTCRACETVCPSGVAYGRLIDNGRARLAQESSHAAHPKPAARHWRLLRDQLLTRRRRLGAAWQLVRLMQRLGLGGLTRRLAGPVGRALPRRVAGPLSPQPRPSDTQPTRGRVGLFVGCTGAAMNANAVAAARTAIAAFGYEVVEPAGQGCCGAMHAHGGEPAEARRRREANAAVFQAAGVEAIVVVGTACAAELGPLTDSHEITVREITDWLLARDQTEWPDVARLDYRVAVHTPCSQRNHLRQPEATRQLLASIPGLELLEIDGNARCCGAAGMQVLLYPDQAEQLREPKLDSIEQLAPDVVVSANVGCATHLAAGAKLTVRQPVELLAESIAAASR</sequence>
<evidence type="ECO:0000256" key="2">
    <source>
        <dbReference type="ARBA" id="ARBA00022723"/>
    </source>
</evidence>
<dbReference type="EMBL" id="CP046415">
    <property type="protein sequence ID" value="QGT79183.1"/>
    <property type="molecule type" value="Genomic_DNA"/>
</dbReference>
<dbReference type="PANTHER" id="PTHR32479:SF17">
    <property type="entry name" value="GLYCOLATE OXIDASE IRON-SULFUR SUBUNIT"/>
    <property type="match status" value="1"/>
</dbReference>
<gene>
    <name evidence="9" type="ORF">GM160_09950</name>
</gene>
<dbReference type="PIRSF" id="PIRSF000139">
    <property type="entry name" value="Glc_ox_4Fe-4S"/>
    <property type="match status" value="1"/>
</dbReference>
<organism evidence="9 10">
    <name type="scientific">Guyparkeria halophila</name>
    <dbReference type="NCBI Taxonomy" id="47960"/>
    <lineage>
        <taxon>Bacteria</taxon>
        <taxon>Pseudomonadati</taxon>
        <taxon>Pseudomonadota</taxon>
        <taxon>Gammaproteobacteria</taxon>
        <taxon>Chromatiales</taxon>
        <taxon>Thioalkalibacteraceae</taxon>
        <taxon>Guyparkeria</taxon>
    </lineage>
</organism>
<keyword evidence="10" id="KW-1185">Reference proteome</keyword>
<feature type="region of interest" description="Disordered" evidence="7">
    <location>
        <begin position="165"/>
        <end position="186"/>
    </location>
</feature>
<comment type="catalytic activity">
    <reaction evidence="6">
        <text>glycolate + A = glyoxylate + AH2</text>
        <dbReference type="Rhea" id="RHEA:21264"/>
        <dbReference type="ChEBI" id="CHEBI:13193"/>
        <dbReference type="ChEBI" id="CHEBI:17499"/>
        <dbReference type="ChEBI" id="CHEBI:29805"/>
        <dbReference type="ChEBI" id="CHEBI:36655"/>
        <dbReference type="EC" id="1.1.99.14"/>
    </reaction>
</comment>
<dbReference type="InterPro" id="IPR009051">
    <property type="entry name" value="Helical_ferredxn"/>
</dbReference>
<evidence type="ECO:0000256" key="7">
    <source>
        <dbReference type="SAM" id="MobiDB-lite"/>
    </source>
</evidence>
<evidence type="ECO:0000256" key="1">
    <source>
        <dbReference type="ARBA" id="ARBA00022485"/>
    </source>
</evidence>
<dbReference type="Pfam" id="PF13183">
    <property type="entry name" value="Fer4_8"/>
    <property type="match status" value="1"/>
</dbReference>
<dbReference type="GO" id="GO:0019154">
    <property type="term" value="F:glycolate dehydrogenase activity"/>
    <property type="evidence" value="ECO:0007669"/>
    <property type="project" value="UniProtKB-EC"/>
</dbReference>
<evidence type="ECO:0000256" key="3">
    <source>
        <dbReference type="ARBA" id="ARBA00022737"/>
    </source>
</evidence>
<accession>A0A6I6D597</accession>
<evidence type="ECO:0000256" key="4">
    <source>
        <dbReference type="ARBA" id="ARBA00023004"/>
    </source>
</evidence>
<evidence type="ECO:0000259" key="8">
    <source>
        <dbReference type="PROSITE" id="PS51379"/>
    </source>
</evidence>
<dbReference type="InterPro" id="IPR017896">
    <property type="entry name" value="4Fe4S_Fe-S-bd"/>
</dbReference>
<dbReference type="EC" id="1.1.99.14" evidence="6"/>
<comment type="function">
    <text evidence="6">Component of a complex that catalyzes the oxidation of glycolate to glyoxylate.</text>
</comment>
<comment type="catalytic activity">
    <reaction evidence="6">
        <text>(R)-lactate + A = pyruvate + AH2</text>
        <dbReference type="Rhea" id="RHEA:15089"/>
        <dbReference type="ChEBI" id="CHEBI:13193"/>
        <dbReference type="ChEBI" id="CHEBI:15361"/>
        <dbReference type="ChEBI" id="CHEBI:16004"/>
        <dbReference type="ChEBI" id="CHEBI:17499"/>
    </reaction>
</comment>
<proteinExistence type="predicted"/>
<dbReference type="PROSITE" id="PS00198">
    <property type="entry name" value="4FE4S_FER_1"/>
    <property type="match status" value="2"/>
</dbReference>
<evidence type="ECO:0000313" key="9">
    <source>
        <dbReference type="EMBL" id="QGT79183.1"/>
    </source>
</evidence>
<dbReference type="Gene3D" id="1.10.1060.10">
    <property type="entry name" value="Alpha-helical ferredoxin"/>
    <property type="match status" value="1"/>
</dbReference>
<dbReference type="RefSeq" id="WP_156574906.1">
    <property type="nucleotide sequence ID" value="NZ_CP046415.1"/>
</dbReference>
<dbReference type="InterPro" id="IPR012257">
    <property type="entry name" value="Glc_ox_4Fe-4S"/>
</dbReference>
<dbReference type="PANTHER" id="PTHR32479">
    <property type="entry name" value="GLYCOLATE OXIDASE IRON-SULFUR SUBUNIT"/>
    <property type="match status" value="1"/>
</dbReference>
<keyword evidence="6" id="KW-0249">Electron transport</keyword>
<name>A0A6I6D597_9GAMM</name>
<dbReference type="KEGG" id="ghl:GM160_09950"/>
<evidence type="ECO:0000313" key="10">
    <source>
        <dbReference type="Proteomes" id="UP000427716"/>
    </source>
</evidence>
<keyword evidence="2 6" id="KW-0479">Metal-binding</keyword>
<keyword evidence="4 6" id="KW-0408">Iron</keyword>
<dbReference type="InterPro" id="IPR017900">
    <property type="entry name" value="4Fe4S_Fe_S_CS"/>
</dbReference>
<dbReference type="GO" id="GO:0046872">
    <property type="term" value="F:metal ion binding"/>
    <property type="evidence" value="ECO:0007669"/>
    <property type="project" value="UniProtKB-UniRule"/>
</dbReference>
<dbReference type="SUPFAM" id="SSF46548">
    <property type="entry name" value="alpha-helical ferredoxin"/>
    <property type="match status" value="1"/>
</dbReference>
<evidence type="ECO:0000256" key="5">
    <source>
        <dbReference type="ARBA" id="ARBA00023014"/>
    </source>
</evidence>
<dbReference type="Proteomes" id="UP000427716">
    <property type="component" value="Chromosome"/>
</dbReference>
<dbReference type="PROSITE" id="PS51379">
    <property type="entry name" value="4FE4S_FER_2"/>
    <property type="match status" value="2"/>
</dbReference>
<protein>
    <recommendedName>
        <fullName evidence="6">Glycolate oxidase iron-sulfur subunit</fullName>
        <ecNumber evidence="6">1.1.99.14</ecNumber>
    </recommendedName>
</protein>
<feature type="domain" description="4Fe-4S ferredoxin-type" evidence="8">
    <location>
        <begin position="67"/>
        <end position="98"/>
    </location>
</feature>
<keyword evidence="3" id="KW-0677">Repeat</keyword>
<dbReference type="AlphaFoldDB" id="A0A6I6D597"/>
<dbReference type="Pfam" id="PF02754">
    <property type="entry name" value="CCG"/>
    <property type="match status" value="2"/>
</dbReference>
<keyword evidence="1 6" id="KW-0004">4Fe-4S</keyword>
<reference evidence="9 10" key="1">
    <citation type="submission" date="2019-11" db="EMBL/GenBank/DDBJ databases">
        <authorList>
            <person name="Zhang J."/>
            <person name="Sun C."/>
        </authorList>
    </citation>
    <scope>NUCLEOTIDE SEQUENCE [LARGE SCALE GENOMIC DNA]</scope>
    <source>
        <strain evidence="10">sp2</strain>
    </source>
</reference>
<dbReference type="InterPro" id="IPR004017">
    <property type="entry name" value="Cys_rich_dom"/>
</dbReference>
<comment type="cofactor">
    <cofactor evidence="6">
        <name>[4Fe-4S] cluster</name>
        <dbReference type="ChEBI" id="CHEBI:49883"/>
    </cofactor>
    <text evidence="6">Binds 2 [4Fe-4S] clusters.</text>
</comment>
<dbReference type="GO" id="GO:0051539">
    <property type="term" value="F:4 iron, 4 sulfur cluster binding"/>
    <property type="evidence" value="ECO:0007669"/>
    <property type="project" value="UniProtKB-UniRule"/>
</dbReference>